<dbReference type="PANTHER" id="PTHR48075">
    <property type="entry name" value="3-HYDROXYACYL-COA DEHYDROGENASE FAMILY PROTEIN"/>
    <property type="match status" value="1"/>
</dbReference>
<feature type="domain" description="3-hydroxyacyl-CoA dehydrogenase C-terminal" evidence="3">
    <location>
        <begin position="179"/>
        <end position="246"/>
    </location>
</feature>
<gene>
    <name evidence="5" type="ORF">ACFQ5P_13620</name>
</gene>
<dbReference type="InterPro" id="IPR006108">
    <property type="entry name" value="3HC_DH_C"/>
</dbReference>
<evidence type="ECO:0000313" key="5">
    <source>
        <dbReference type="EMBL" id="MFD1482329.1"/>
    </source>
</evidence>
<evidence type="ECO:0000259" key="4">
    <source>
        <dbReference type="Pfam" id="PF02737"/>
    </source>
</evidence>
<dbReference type="Pfam" id="PF02737">
    <property type="entry name" value="3HCDH_N"/>
    <property type="match status" value="1"/>
</dbReference>
<evidence type="ECO:0000313" key="6">
    <source>
        <dbReference type="Proteomes" id="UP001597302"/>
    </source>
</evidence>
<dbReference type="PANTHER" id="PTHR48075:SF1">
    <property type="entry name" value="LAMBDA-CRYSTALLIN HOMOLOG"/>
    <property type="match status" value="1"/>
</dbReference>
<dbReference type="RefSeq" id="WP_131572639.1">
    <property type="nucleotide sequence ID" value="NZ_CBCSAJ010000013.1"/>
</dbReference>
<accession>A0ABW4E0U8</accession>
<reference evidence="6" key="1">
    <citation type="journal article" date="2019" name="Int. J. Syst. Evol. Microbiol.">
        <title>The Global Catalogue of Microorganisms (GCM) 10K type strain sequencing project: providing services to taxonomists for standard genome sequencing and annotation.</title>
        <authorList>
            <consortium name="The Broad Institute Genomics Platform"/>
            <consortium name="The Broad Institute Genome Sequencing Center for Infectious Disease"/>
            <person name="Wu L."/>
            <person name="Ma J."/>
        </authorList>
    </citation>
    <scope>NUCLEOTIDE SEQUENCE [LARGE SCALE GENOMIC DNA]</scope>
    <source>
        <strain evidence="6">CCM 8875</strain>
    </source>
</reference>
<comment type="similarity">
    <text evidence="1">Belongs to the 3-hydroxyacyl-CoA dehydrogenase family.</text>
</comment>
<name>A0ABW4E0U8_9RHOB</name>
<dbReference type="InterPro" id="IPR006176">
    <property type="entry name" value="3-OHacyl-CoA_DH_NAD-bd"/>
</dbReference>
<dbReference type="InterPro" id="IPR013328">
    <property type="entry name" value="6PGD_dom2"/>
</dbReference>
<dbReference type="InterPro" id="IPR036291">
    <property type="entry name" value="NAD(P)-bd_dom_sf"/>
</dbReference>
<sequence>MTRTIAVIGSGLIGRAWTVVFARAGCSVRLWDAVPEVRAGVMAQLAETCRISGDDPAALDHVTVCDTLEQALDGVEWVQENGPERLEVKRDLYARMDAIAAPGTILATSSSALVASSFSGDLAGRARILVAHPVNPPHVVPVVELCPSPDTDPDVMDRAEALMRDVAQVPVRMTREIDGFVLNRLQAVVLAEALSMIEEGIVTPQGLDDTICHGLGRRWTLMGPMATINLNAPGGVIDYLQRYGPTMARLADDAARGEAFTPEAAHIVAAAMPDPLQVPALSQQRDRRLAALSRHLTQDNQNTPTKDL</sequence>
<proteinExistence type="inferred from homology"/>
<comment type="caution">
    <text evidence="5">The sequence shown here is derived from an EMBL/GenBank/DDBJ whole genome shotgun (WGS) entry which is preliminary data.</text>
</comment>
<dbReference type="SUPFAM" id="SSF48179">
    <property type="entry name" value="6-phosphogluconate dehydrogenase C-terminal domain-like"/>
    <property type="match status" value="1"/>
</dbReference>
<dbReference type="InterPro" id="IPR008927">
    <property type="entry name" value="6-PGluconate_DH-like_C_sf"/>
</dbReference>
<dbReference type="Proteomes" id="UP001597302">
    <property type="component" value="Unassembled WGS sequence"/>
</dbReference>
<organism evidence="5 6">
    <name type="scientific">Paracoccus nototheniae</name>
    <dbReference type="NCBI Taxonomy" id="2489002"/>
    <lineage>
        <taxon>Bacteria</taxon>
        <taxon>Pseudomonadati</taxon>
        <taxon>Pseudomonadota</taxon>
        <taxon>Alphaproteobacteria</taxon>
        <taxon>Rhodobacterales</taxon>
        <taxon>Paracoccaceae</taxon>
        <taxon>Paracoccus</taxon>
    </lineage>
</organism>
<dbReference type="Gene3D" id="1.10.1040.10">
    <property type="entry name" value="N-(1-d-carboxylethyl)-l-norvaline Dehydrogenase, domain 2"/>
    <property type="match status" value="1"/>
</dbReference>
<dbReference type="Gene3D" id="3.40.50.720">
    <property type="entry name" value="NAD(P)-binding Rossmann-like Domain"/>
    <property type="match status" value="1"/>
</dbReference>
<dbReference type="EMBL" id="JBHTOQ010000028">
    <property type="protein sequence ID" value="MFD1482329.1"/>
    <property type="molecule type" value="Genomic_DNA"/>
</dbReference>
<dbReference type="SUPFAM" id="SSF51735">
    <property type="entry name" value="NAD(P)-binding Rossmann-fold domains"/>
    <property type="match status" value="1"/>
</dbReference>
<keyword evidence="2" id="KW-0560">Oxidoreductase</keyword>
<keyword evidence="6" id="KW-1185">Reference proteome</keyword>
<dbReference type="Pfam" id="PF00725">
    <property type="entry name" value="3HCDH"/>
    <property type="match status" value="1"/>
</dbReference>
<evidence type="ECO:0000256" key="2">
    <source>
        <dbReference type="ARBA" id="ARBA00023002"/>
    </source>
</evidence>
<evidence type="ECO:0000259" key="3">
    <source>
        <dbReference type="Pfam" id="PF00725"/>
    </source>
</evidence>
<feature type="domain" description="3-hydroxyacyl-CoA dehydrogenase NAD binding" evidence="4">
    <location>
        <begin position="4"/>
        <end position="175"/>
    </location>
</feature>
<protein>
    <submittedName>
        <fullName evidence="5">3-hydroxyacyl-CoA dehydrogenase NAD-binding domain-containing protein</fullName>
    </submittedName>
</protein>
<evidence type="ECO:0000256" key="1">
    <source>
        <dbReference type="ARBA" id="ARBA00009463"/>
    </source>
</evidence>